<dbReference type="EMBL" id="JAESVG020000002">
    <property type="protein sequence ID" value="KAG8629745.1"/>
    <property type="molecule type" value="Genomic_DNA"/>
</dbReference>
<dbReference type="AlphaFoldDB" id="A0A8K0PEZ8"/>
<dbReference type="PANTHER" id="PTHR43544:SF7">
    <property type="entry name" value="NADB-LER2"/>
    <property type="match status" value="1"/>
</dbReference>
<dbReference type="PANTHER" id="PTHR43544">
    <property type="entry name" value="SHORT-CHAIN DEHYDROGENASE/REDUCTASE"/>
    <property type="match status" value="1"/>
</dbReference>
<sequence>MSNTIVLVTGANRGIGKGLTTSLLLKPNTTVIAAVRDPSSPSSQELTSLSADSTSNLLLVKIDASSEASAASAAAALQQQHSISHIDTIIANAGIAQYYGPLATTPIEQVKAHFMVNTLGPLTLFQAFWPLLQRSTNPKFVAVSTGLASIGLMGDLPMPAGAYGGSKAMMNYLVRKMHFENEGLVAFVISPGWVQTDMGNAGAKASGMVEAPTTVEESVSGILKKVEGATREGEGGRFLSFDEARIEW</sequence>
<accession>A0A8K0PEZ8</accession>
<dbReference type="Proteomes" id="UP000809789">
    <property type="component" value="Unassembled WGS sequence"/>
</dbReference>
<protein>
    <recommendedName>
        <fullName evidence="6">Norsolorinic acid ketoreductase</fullName>
    </recommendedName>
</protein>
<dbReference type="OrthoDB" id="9876299at2759"/>
<evidence type="ECO:0000313" key="4">
    <source>
        <dbReference type="EMBL" id="KAG8629745.1"/>
    </source>
</evidence>
<dbReference type="CDD" id="cd05325">
    <property type="entry name" value="carb_red_sniffer_like_SDR_c"/>
    <property type="match status" value="1"/>
</dbReference>
<keyword evidence="2" id="KW-0521">NADP</keyword>
<dbReference type="PRINTS" id="PR00081">
    <property type="entry name" value="GDHRDH"/>
</dbReference>
<name>A0A8K0PEZ8_9PEZI</name>
<dbReference type="InterPro" id="IPR002347">
    <property type="entry name" value="SDR_fam"/>
</dbReference>
<evidence type="ECO:0008006" key="6">
    <source>
        <dbReference type="Google" id="ProtNLM"/>
    </source>
</evidence>
<reference evidence="4" key="1">
    <citation type="submission" date="2021-07" db="EMBL/GenBank/DDBJ databases">
        <title>Elsinoe batatas strain:CRI-CJ2 Genome sequencing and assembly.</title>
        <authorList>
            <person name="Huang L."/>
        </authorList>
    </citation>
    <scope>NUCLEOTIDE SEQUENCE</scope>
    <source>
        <strain evidence="4">CRI-CJ2</strain>
    </source>
</reference>
<dbReference type="Gene3D" id="3.40.50.720">
    <property type="entry name" value="NAD(P)-binding Rossmann-like Domain"/>
    <property type="match status" value="1"/>
</dbReference>
<keyword evidence="5" id="KW-1185">Reference proteome</keyword>
<dbReference type="InterPro" id="IPR036291">
    <property type="entry name" value="NAD(P)-bd_dom_sf"/>
</dbReference>
<evidence type="ECO:0000313" key="5">
    <source>
        <dbReference type="Proteomes" id="UP000809789"/>
    </source>
</evidence>
<keyword evidence="3" id="KW-0560">Oxidoreductase</keyword>
<evidence type="ECO:0000256" key="2">
    <source>
        <dbReference type="ARBA" id="ARBA00022857"/>
    </source>
</evidence>
<comment type="similarity">
    <text evidence="1">Belongs to the short-chain dehydrogenases/reductases (SDR) family.</text>
</comment>
<comment type="caution">
    <text evidence="4">The sequence shown here is derived from an EMBL/GenBank/DDBJ whole genome shotgun (WGS) entry which is preliminary data.</text>
</comment>
<dbReference type="Pfam" id="PF00106">
    <property type="entry name" value="adh_short"/>
    <property type="match status" value="1"/>
</dbReference>
<dbReference type="InterPro" id="IPR051468">
    <property type="entry name" value="Fungal_SecMetab_SDRs"/>
</dbReference>
<proteinExistence type="inferred from homology"/>
<dbReference type="GO" id="GO:0016491">
    <property type="term" value="F:oxidoreductase activity"/>
    <property type="evidence" value="ECO:0007669"/>
    <property type="project" value="UniProtKB-KW"/>
</dbReference>
<evidence type="ECO:0000256" key="1">
    <source>
        <dbReference type="ARBA" id="ARBA00006484"/>
    </source>
</evidence>
<evidence type="ECO:0000256" key="3">
    <source>
        <dbReference type="ARBA" id="ARBA00023002"/>
    </source>
</evidence>
<organism evidence="4 5">
    <name type="scientific">Elsinoe batatas</name>
    <dbReference type="NCBI Taxonomy" id="2601811"/>
    <lineage>
        <taxon>Eukaryota</taxon>
        <taxon>Fungi</taxon>
        <taxon>Dikarya</taxon>
        <taxon>Ascomycota</taxon>
        <taxon>Pezizomycotina</taxon>
        <taxon>Dothideomycetes</taxon>
        <taxon>Dothideomycetidae</taxon>
        <taxon>Myriangiales</taxon>
        <taxon>Elsinoaceae</taxon>
        <taxon>Elsinoe</taxon>
    </lineage>
</organism>
<gene>
    <name evidence="4" type="ORF">KVT40_001364</name>
</gene>
<dbReference type="GO" id="GO:0005737">
    <property type="term" value="C:cytoplasm"/>
    <property type="evidence" value="ECO:0007669"/>
    <property type="project" value="TreeGrafter"/>
</dbReference>
<dbReference type="SUPFAM" id="SSF51735">
    <property type="entry name" value="NAD(P)-binding Rossmann-fold domains"/>
    <property type="match status" value="1"/>
</dbReference>